<feature type="chain" id="PRO_5003184161" description="SLH domain-containing protein" evidence="1">
    <location>
        <begin position="22"/>
        <end position="447"/>
    </location>
</feature>
<dbReference type="PANTHER" id="PTHR43308">
    <property type="entry name" value="OUTER MEMBRANE PROTEIN ALPHA-RELATED"/>
    <property type="match status" value="1"/>
</dbReference>
<sequence>MKKIFALAAVAALTAGVSAYAANPFSDVGMDHWAYQAVADLSAQGVVEGYPNGTFGGEKHITRFEVAQIVARLLAQESQLNASQKATVEKLAAEYADELSNLGVRVNNLENKVGNITWTGDSRVKYEREVKLDPQEDSHYEITGRIRLNVTAQTSPEMAVKARLVNTFSFDGKNLDRNPYGDNGIIKVDRLHVEYSPMKNTMIDLGHTDAVIGSGAWYGKGINGIVATYDNNIIGLQAGYGRLTDYSNLEKKYYIPHKDSKQGDLEVNNPFNIDTKKEMWFVQGHTMLGKYVTLGAFFTHFGKKESTKPAGEFVGINGKVQLGDALSLDGEYVGNRHLVTDADHKARFWNAGLTYRLGMANLGLHYYDVEAGSYIGGSNLALSHGMDGQPGRRFWSASLVMPVADDVTLEANYNFKSKAQPRIHKDGAQPTVASLRDYWNVSLNYTF</sequence>
<evidence type="ECO:0000313" key="3">
    <source>
        <dbReference type="EMBL" id="EFR42647.1"/>
    </source>
</evidence>
<dbReference type="SUPFAM" id="SSF56935">
    <property type="entry name" value="Porins"/>
    <property type="match status" value="1"/>
</dbReference>
<dbReference type="PANTHER" id="PTHR43308:SF1">
    <property type="entry name" value="OUTER MEMBRANE PROTEIN ALPHA"/>
    <property type="match status" value="1"/>
</dbReference>
<dbReference type="OrthoDB" id="5845122at2"/>
<evidence type="ECO:0000313" key="4">
    <source>
        <dbReference type="Proteomes" id="UP000004594"/>
    </source>
</evidence>
<dbReference type="InterPro" id="IPR001119">
    <property type="entry name" value="SLH_dom"/>
</dbReference>
<dbReference type="eggNOG" id="COG3203">
    <property type="taxonomic scope" value="Bacteria"/>
</dbReference>
<dbReference type="InterPro" id="IPR051465">
    <property type="entry name" value="Cell_Envelope_Struct_Comp"/>
</dbReference>
<reference evidence="3 4" key="1">
    <citation type="submission" date="2010-11" db="EMBL/GenBank/DDBJ databases">
        <authorList>
            <person name="Durkin A.S."/>
            <person name="Madupu R."/>
            <person name="Torralba M."/>
            <person name="Gillis M."/>
            <person name="Methe B."/>
            <person name="Sutton G."/>
            <person name="Nelson K.E."/>
        </authorList>
    </citation>
    <scope>NUCLEOTIDE SEQUENCE [LARGE SCALE GENOMIC DNA]</scope>
    <source>
        <strain evidence="3 4">UPII 345-E</strain>
    </source>
</reference>
<feature type="domain" description="SLH" evidence="2">
    <location>
        <begin position="21"/>
        <end position="84"/>
    </location>
</feature>
<evidence type="ECO:0000259" key="2">
    <source>
        <dbReference type="PROSITE" id="PS51272"/>
    </source>
</evidence>
<dbReference type="RefSeq" id="WP_007554943.1">
    <property type="nucleotide sequence ID" value="NZ_AENT01000024.1"/>
</dbReference>
<feature type="signal peptide" evidence="1">
    <location>
        <begin position="1"/>
        <end position="21"/>
    </location>
</feature>
<dbReference type="EMBL" id="AENT01000024">
    <property type="protein sequence ID" value="EFR42647.1"/>
    <property type="molecule type" value="Genomic_DNA"/>
</dbReference>
<comment type="caution">
    <text evidence="3">The sequence shown here is derived from an EMBL/GenBank/DDBJ whole genome shotgun (WGS) entry which is preliminary data.</text>
</comment>
<keyword evidence="1" id="KW-0732">Signal</keyword>
<dbReference type="AlphaFoldDB" id="E4L9K2"/>
<dbReference type="PROSITE" id="PS51272">
    <property type="entry name" value="SLH"/>
    <property type="match status" value="1"/>
</dbReference>
<accession>E4L9K2</accession>
<gene>
    <name evidence="3" type="ORF">HMPREF9220_0428</name>
</gene>
<dbReference type="Pfam" id="PF00395">
    <property type="entry name" value="SLH"/>
    <property type="match status" value="1"/>
</dbReference>
<dbReference type="Proteomes" id="UP000004594">
    <property type="component" value="Unassembled WGS sequence"/>
</dbReference>
<evidence type="ECO:0000256" key="1">
    <source>
        <dbReference type="SAM" id="SignalP"/>
    </source>
</evidence>
<organism evidence="3 4">
    <name type="scientific">Dialister micraerophilus UPII 345-E</name>
    <dbReference type="NCBI Taxonomy" id="910314"/>
    <lineage>
        <taxon>Bacteria</taxon>
        <taxon>Bacillati</taxon>
        <taxon>Bacillota</taxon>
        <taxon>Negativicutes</taxon>
        <taxon>Veillonellales</taxon>
        <taxon>Veillonellaceae</taxon>
        <taxon>Dialister</taxon>
    </lineage>
</organism>
<name>E4L9K2_9FIRM</name>
<proteinExistence type="predicted"/>
<protein>
    <recommendedName>
        <fullName evidence="2">SLH domain-containing protein</fullName>
    </recommendedName>
</protein>